<dbReference type="AlphaFoldDB" id="A0A3B3IFR8"/>
<dbReference type="InterPro" id="IPR012337">
    <property type="entry name" value="RNaseH-like_sf"/>
</dbReference>
<name>A0A3B3IFR8_ORYLA</name>
<reference evidence="1" key="3">
    <citation type="submission" date="2025-09" db="UniProtKB">
        <authorList>
            <consortium name="Ensembl"/>
        </authorList>
    </citation>
    <scope>IDENTIFICATION</scope>
    <source>
        <strain evidence="1">Hd-rR</strain>
    </source>
</reference>
<proteinExistence type="predicted"/>
<dbReference type="SUPFAM" id="SSF53098">
    <property type="entry name" value="Ribonuclease H-like"/>
    <property type="match status" value="1"/>
</dbReference>
<dbReference type="PANTHER" id="PTHR45913:SF11">
    <property type="entry name" value="EPM2A-INTERACTING PROTEIN 1"/>
    <property type="match status" value="1"/>
</dbReference>
<organism evidence="1 2">
    <name type="scientific">Oryzias latipes</name>
    <name type="common">Japanese rice fish</name>
    <name type="synonym">Japanese killifish</name>
    <dbReference type="NCBI Taxonomy" id="8090"/>
    <lineage>
        <taxon>Eukaryota</taxon>
        <taxon>Metazoa</taxon>
        <taxon>Chordata</taxon>
        <taxon>Craniata</taxon>
        <taxon>Vertebrata</taxon>
        <taxon>Euteleostomi</taxon>
        <taxon>Actinopterygii</taxon>
        <taxon>Neopterygii</taxon>
        <taxon>Teleostei</taxon>
        <taxon>Neoteleostei</taxon>
        <taxon>Acanthomorphata</taxon>
        <taxon>Ovalentaria</taxon>
        <taxon>Atherinomorphae</taxon>
        <taxon>Beloniformes</taxon>
        <taxon>Adrianichthyidae</taxon>
        <taxon>Oryziinae</taxon>
        <taxon>Oryzias</taxon>
    </lineage>
</organism>
<dbReference type="Proteomes" id="UP000001038">
    <property type="component" value="Chromosome 8"/>
</dbReference>
<dbReference type="GeneTree" id="ENSGT00950000182812"/>
<accession>A0A3B3IFR8</accession>
<keyword evidence="2" id="KW-1185">Reference proteome</keyword>
<dbReference type="PANTHER" id="PTHR45913">
    <property type="entry name" value="EPM2A-INTERACTING PROTEIN 1"/>
    <property type="match status" value="1"/>
</dbReference>
<sequence>CQSQGPRAESGPTGPQSMSTFSRWEAEYMFTEVHGKPVCLLCGERLSVMKEYNLRRHHETSKKHTDKDKNMDTEQRLQKVEELKRGLKSQQALFTIAKSQSGAAVKASFIVAEEVEKSARPFTEGEFIKNCMLKVCDAVCPDKRQLFSNVSLSRNTVAERIDQLSTNLKEQLVGKGKDFIAYSLAVDESTDTSDIAQLSIFIRGVDSSLSITEELLALRPLHGTTTGQDLYEEVSRCVRCEMGLPWEKLVGLTTDGAPAMCGHRSGLVARMRERMREENVTGELTAYHCIIHQESLCGKALKMEHVMSTITRAVNLIRARGLNHRQFKAFLGELDTEYGELPYHTEVRWLSQGKVLQRCFELREGICLFIVNKGKDTTELRDETFLCEMAFLCDITSHLNVMNLQLQGRGRVISDMYSTVQVFKTKLSLWETHMRKENLSHFPSCQTMKEKLSTAVFPTAQFADKLNILAADFRLDVESAPPNLQMELIKLQCNDTLKEKYDRVGAAEFARFIPDKMAELRIPAAQTLSMFGSTSHLHSILRISSAQSLTPNIDELVQKMRHHQVSGSSSDK</sequence>
<protein>
    <submittedName>
        <fullName evidence="1">Uncharacterized protein</fullName>
    </submittedName>
</protein>
<dbReference type="Bgee" id="ENSORLG00000023148">
    <property type="expression patterns" value="Expressed in muscle tissue and 1 other cell type or tissue"/>
</dbReference>
<dbReference type="InParanoid" id="A0A3B3IFR8"/>
<evidence type="ECO:0000313" key="2">
    <source>
        <dbReference type="Proteomes" id="UP000001038"/>
    </source>
</evidence>
<evidence type="ECO:0000313" key="1">
    <source>
        <dbReference type="Ensembl" id="ENSORLP00000042654.1"/>
    </source>
</evidence>
<dbReference type="Ensembl" id="ENSORLT00000028655.1">
    <property type="protein sequence ID" value="ENSORLP00000042654.1"/>
    <property type="gene ID" value="ENSORLG00000023148.1"/>
</dbReference>
<reference evidence="1 2" key="1">
    <citation type="journal article" date="2007" name="Nature">
        <title>The medaka draft genome and insights into vertebrate genome evolution.</title>
        <authorList>
            <person name="Kasahara M."/>
            <person name="Naruse K."/>
            <person name="Sasaki S."/>
            <person name="Nakatani Y."/>
            <person name="Qu W."/>
            <person name="Ahsan B."/>
            <person name="Yamada T."/>
            <person name="Nagayasu Y."/>
            <person name="Doi K."/>
            <person name="Kasai Y."/>
            <person name="Jindo T."/>
            <person name="Kobayashi D."/>
            <person name="Shimada A."/>
            <person name="Toyoda A."/>
            <person name="Kuroki Y."/>
            <person name="Fujiyama A."/>
            <person name="Sasaki T."/>
            <person name="Shimizu A."/>
            <person name="Asakawa S."/>
            <person name="Shimizu N."/>
            <person name="Hashimoto S."/>
            <person name="Yang J."/>
            <person name="Lee Y."/>
            <person name="Matsushima K."/>
            <person name="Sugano S."/>
            <person name="Sakaizumi M."/>
            <person name="Narita T."/>
            <person name="Ohishi K."/>
            <person name="Haga S."/>
            <person name="Ohta F."/>
            <person name="Nomoto H."/>
            <person name="Nogata K."/>
            <person name="Morishita T."/>
            <person name="Endo T."/>
            <person name="Shin-I T."/>
            <person name="Takeda H."/>
            <person name="Morishita S."/>
            <person name="Kohara Y."/>
        </authorList>
    </citation>
    <scope>NUCLEOTIDE SEQUENCE [LARGE SCALE GENOMIC DNA]</scope>
    <source>
        <strain evidence="1 2">Hd-rR</strain>
    </source>
</reference>
<reference evidence="1" key="2">
    <citation type="submission" date="2025-08" db="UniProtKB">
        <authorList>
            <consortium name="Ensembl"/>
        </authorList>
    </citation>
    <scope>IDENTIFICATION</scope>
    <source>
        <strain evidence="1">Hd-rR</strain>
    </source>
</reference>